<dbReference type="Proteomes" id="UP000243333">
    <property type="component" value="Unassembled WGS sequence"/>
</dbReference>
<keyword evidence="3" id="KW-1185">Reference proteome</keyword>
<dbReference type="AlphaFoldDB" id="A0A1G7P3P8"/>
<dbReference type="InterPro" id="IPR049250">
    <property type="entry name" value="DUF6883"/>
</dbReference>
<accession>A0A1G7P3P8</accession>
<gene>
    <name evidence="2" type="ORF">SAMN05660235_02827</name>
</gene>
<organism evidence="2 3">
    <name type="scientific">Sporolituus thermophilus DSM 23256</name>
    <dbReference type="NCBI Taxonomy" id="1123285"/>
    <lineage>
        <taxon>Bacteria</taxon>
        <taxon>Bacillati</taxon>
        <taxon>Bacillota</taxon>
        <taxon>Negativicutes</taxon>
        <taxon>Selenomonadales</taxon>
        <taxon>Sporomusaceae</taxon>
        <taxon>Sporolituus</taxon>
    </lineage>
</organism>
<sequence length="155" mass="17923">MRQRDQVQKGGDEFLRKIDSANRRRLLGIKGDIACLHGRDWRQYLRQWKGHEDPRPRLTKTDFGLQRFGDIPPFSKEKVKIPTSKILNYCLDKNHKVGGSKAVAFEKVLGYIKDNYQELIHAIQENVSKYSPVYKGDNQHGQKFEIQIELTGPSG</sequence>
<feature type="domain" description="DUF6883" evidence="1">
    <location>
        <begin position="77"/>
        <end position="154"/>
    </location>
</feature>
<dbReference type="OrthoDB" id="9151105at2"/>
<name>A0A1G7P3P8_9FIRM</name>
<protein>
    <recommendedName>
        <fullName evidence="1">DUF6883 domain-containing protein</fullName>
    </recommendedName>
</protein>
<reference evidence="3" key="1">
    <citation type="submission" date="2016-10" db="EMBL/GenBank/DDBJ databases">
        <authorList>
            <person name="Varghese N."/>
            <person name="Submissions S."/>
        </authorList>
    </citation>
    <scope>NUCLEOTIDE SEQUENCE [LARGE SCALE GENOMIC DNA]</scope>
    <source>
        <strain evidence="3">DSM 23256</strain>
    </source>
</reference>
<dbReference type="RefSeq" id="WP_093691948.1">
    <property type="nucleotide sequence ID" value="NZ_FNBU01000031.1"/>
</dbReference>
<evidence type="ECO:0000259" key="1">
    <source>
        <dbReference type="Pfam" id="PF21814"/>
    </source>
</evidence>
<dbReference type="EMBL" id="FNBU01000031">
    <property type="protein sequence ID" value="SDF80942.1"/>
    <property type="molecule type" value="Genomic_DNA"/>
</dbReference>
<evidence type="ECO:0000313" key="3">
    <source>
        <dbReference type="Proteomes" id="UP000243333"/>
    </source>
</evidence>
<dbReference type="STRING" id="1123285.SAMN05660235_02827"/>
<dbReference type="Pfam" id="PF21814">
    <property type="entry name" value="DUF6883"/>
    <property type="match status" value="1"/>
</dbReference>
<evidence type="ECO:0000313" key="2">
    <source>
        <dbReference type="EMBL" id="SDF80942.1"/>
    </source>
</evidence>
<proteinExistence type="predicted"/>